<organism evidence="4 5">
    <name type="scientific">Halorussus limi</name>
    <dbReference type="NCBI Taxonomy" id="2938695"/>
    <lineage>
        <taxon>Archaea</taxon>
        <taxon>Methanobacteriati</taxon>
        <taxon>Methanobacteriota</taxon>
        <taxon>Stenosarchaea group</taxon>
        <taxon>Halobacteria</taxon>
        <taxon>Halobacteriales</taxon>
        <taxon>Haladaptataceae</taxon>
        <taxon>Halorussus</taxon>
    </lineage>
</organism>
<dbReference type="PANTHER" id="PTHR30570">
    <property type="entry name" value="PERIPLASMIC PHOSPHATE BINDING COMPONENT OF PHOSPHATE ABC TRANSPORTER"/>
    <property type="match status" value="1"/>
</dbReference>
<dbReference type="InterPro" id="IPR006311">
    <property type="entry name" value="TAT_signal"/>
</dbReference>
<reference evidence="4 5" key="1">
    <citation type="submission" date="2022-04" db="EMBL/GenBank/DDBJ databases">
        <title>Diverse halophilic archaea isolated from saline environments.</title>
        <authorList>
            <person name="Cui H.-L."/>
        </authorList>
    </citation>
    <scope>NUCLEOTIDE SEQUENCE [LARGE SCALE GENOMIC DNA]</scope>
    <source>
        <strain evidence="4 5">XZYJT49</strain>
    </source>
</reference>
<dbReference type="PANTHER" id="PTHR30570:SF1">
    <property type="entry name" value="PHOSPHATE-BINDING PROTEIN PSTS"/>
    <property type="match status" value="1"/>
</dbReference>
<keyword evidence="1" id="KW-0732">Signal</keyword>
<dbReference type="KEGG" id="halx:M0R89_15695"/>
<dbReference type="AlphaFoldDB" id="A0A8U0HSX3"/>
<dbReference type="InterPro" id="IPR024370">
    <property type="entry name" value="PBP_domain"/>
</dbReference>
<dbReference type="Pfam" id="PF12849">
    <property type="entry name" value="PBP_like_2"/>
    <property type="match status" value="1"/>
</dbReference>
<dbReference type="InterPro" id="IPR050811">
    <property type="entry name" value="Phosphate_ABC_transporter"/>
</dbReference>
<feature type="domain" description="PBP" evidence="3">
    <location>
        <begin position="117"/>
        <end position="332"/>
    </location>
</feature>
<sequence>MADQSTRRKFMTVAGASGAAALAGCVGGSGGSGTTEGGKNDSSDSGSKQSGQSSGPDKLKAGGSSTVYPITSTAGSVWSSNPPASDEEYWGPSNYGIDTEKRLADYWAGLYGFEATGNAAPPFDVSVGLSHSGTGLEKLKNGLIDIGDSSAPVSAELPDASESELKKFKDHVVGVDAQPIVVSNEIYEAGVTKLTAEQVRKIYTGKITKWSEIPSYEGEEKEIQAVGRSEGSGTDTAFRVNLLGGPNASMSGVDVRKGQNQQVKTLVSKSDNAIAYMALAFVGSDVPSIKLSFDGKVYEPGKNLADENYPLSRDLHCYTYEGTSKKEAAYLRMIISEFGQENYVKTQGYATLTDDRRKKQLDALPDPEN</sequence>
<protein>
    <submittedName>
        <fullName evidence="4">Substrate-binding domain-containing protein</fullName>
    </submittedName>
</protein>
<proteinExistence type="predicted"/>
<evidence type="ECO:0000313" key="4">
    <source>
        <dbReference type="EMBL" id="UPV73969.1"/>
    </source>
</evidence>
<keyword evidence="5" id="KW-1185">Reference proteome</keyword>
<dbReference type="PROSITE" id="PS51318">
    <property type="entry name" value="TAT"/>
    <property type="match status" value="1"/>
</dbReference>
<dbReference type="Proteomes" id="UP000830729">
    <property type="component" value="Chromosome"/>
</dbReference>
<dbReference type="SUPFAM" id="SSF53850">
    <property type="entry name" value="Periplasmic binding protein-like II"/>
    <property type="match status" value="1"/>
</dbReference>
<dbReference type="GeneID" id="72186672"/>
<dbReference type="PROSITE" id="PS51257">
    <property type="entry name" value="PROKAR_LIPOPROTEIN"/>
    <property type="match status" value="1"/>
</dbReference>
<evidence type="ECO:0000256" key="2">
    <source>
        <dbReference type="SAM" id="MobiDB-lite"/>
    </source>
</evidence>
<feature type="region of interest" description="Disordered" evidence="2">
    <location>
        <begin position="25"/>
        <end position="67"/>
    </location>
</feature>
<feature type="compositionally biased region" description="Low complexity" evidence="2">
    <location>
        <begin position="43"/>
        <end position="55"/>
    </location>
</feature>
<name>A0A8U0HSX3_9EURY</name>
<dbReference type="Gene3D" id="3.40.190.10">
    <property type="entry name" value="Periplasmic binding protein-like II"/>
    <property type="match status" value="2"/>
</dbReference>
<accession>A0A8U0HSX3</accession>
<gene>
    <name evidence="4" type="ORF">M0R89_15695</name>
</gene>
<evidence type="ECO:0000259" key="3">
    <source>
        <dbReference type="Pfam" id="PF12849"/>
    </source>
</evidence>
<dbReference type="RefSeq" id="WP_248650019.1">
    <property type="nucleotide sequence ID" value="NZ_CP096659.1"/>
</dbReference>
<dbReference type="EMBL" id="CP096659">
    <property type="protein sequence ID" value="UPV73969.1"/>
    <property type="molecule type" value="Genomic_DNA"/>
</dbReference>
<evidence type="ECO:0000313" key="5">
    <source>
        <dbReference type="Proteomes" id="UP000830729"/>
    </source>
</evidence>
<feature type="compositionally biased region" description="Gly residues" evidence="2">
    <location>
        <begin position="25"/>
        <end position="36"/>
    </location>
</feature>
<evidence type="ECO:0000256" key="1">
    <source>
        <dbReference type="ARBA" id="ARBA00022729"/>
    </source>
</evidence>